<comment type="caution">
    <text evidence="2">The sequence shown here is derived from an EMBL/GenBank/DDBJ whole genome shotgun (WGS) entry which is preliminary data.</text>
</comment>
<dbReference type="AlphaFoldDB" id="A0A0V0QLB4"/>
<keyword evidence="3" id="KW-1185">Reference proteome</keyword>
<evidence type="ECO:0000313" key="3">
    <source>
        <dbReference type="Proteomes" id="UP000054937"/>
    </source>
</evidence>
<feature type="compositionally biased region" description="Polar residues" evidence="1">
    <location>
        <begin position="508"/>
        <end position="520"/>
    </location>
</feature>
<organism evidence="2 3">
    <name type="scientific">Pseudocohnilembus persalinus</name>
    <name type="common">Ciliate</name>
    <dbReference type="NCBI Taxonomy" id="266149"/>
    <lineage>
        <taxon>Eukaryota</taxon>
        <taxon>Sar</taxon>
        <taxon>Alveolata</taxon>
        <taxon>Ciliophora</taxon>
        <taxon>Intramacronucleata</taxon>
        <taxon>Oligohymenophorea</taxon>
        <taxon>Scuticociliatia</taxon>
        <taxon>Philasterida</taxon>
        <taxon>Pseudocohnilembidae</taxon>
        <taxon>Pseudocohnilembus</taxon>
    </lineage>
</organism>
<gene>
    <name evidence="2" type="ORF">PPERSA_10204</name>
</gene>
<feature type="compositionally biased region" description="Polar residues" evidence="1">
    <location>
        <begin position="489"/>
        <end position="499"/>
    </location>
</feature>
<name>A0A0V0QLB4_PSEPJ</name>
<reference evidence="2 3" key="1">
    <citation type="journal article" date="2015" name="Sci. Rep.">
        <title>Genome of the facultative scuticociliatosis pathogen Pseudocohnilembus persalinus provides insight into its virulence through horizontal gene transfer.</title>
        <authorList>
            <person name="Xiong J."/>
            <person name="Wang G."/>
            <person name="Cheng J."/>
            <person name="Tian M."/>
            <person name="Pan X."/>
            <person name="Warren A."/>
            <person name="Jiang C."/>
            <person name="Yuan D."/>
            <person name="Miao W."/>
        </authorList>
    </citation>
    <scope>NUCLEOTIDE SEQUENCE [LARGE SCALE GENOMIC DNA]</scope>
    <source>
        <strain evidence="2">36N120E</strain>
    </source>
</reference>
<dbReference type="EMBL" id="LDAU01000144">
    <property type="protein sequence ID" value="KRX03123.1"/>
    <property type="molecule type" value="Genomic_DNA"/>
</dbReference>
<evidence type="ECO:0000313" key="2">
    <source>
        <dbReference type="EMBL" id="KRX03123.1"/>
    </source>
</evidence>
<proteinExistence type="predicted"/>
<sequence>MYNSRSEYKLQPQQYMSNVQNNSMQNVKEYLQQYQKTNGRYPDYLAHKILSNNQQNSTKIDDSALIGRVPGLSRMYKSIDSTMQLLQKKDLGVMDQYTNLSNPHNLQDQTVFGLEPVLNSIEQDKQLYNRMYRPEHGFVLRLDFITGLQYNYKSIQIFLEFFLPGNETMKCNFSQIYQLETESYNTKRCLPYFSNIFKLVQSPSMIMYIECWGYQQKNPSIDDQPYGKSWTKLEIFNYNNALQVGKHKLPFYVMNENQPDKMYIKESRYMDNSFINLRLSIPNDPYLDQNLKKFDPNSYYVPAIHQYLVDERDQFQEKDDLLDQQRYNRYPQVSYDYRQAGSAKDYEEQFPIPQNYKPSLYVDQYGQPRPTNKFAEIINQDKKQEQENQQSNTNQNKNNYKDQYFAVDQHYNQHPLSQIRSNMPKKTIIKKNNGNLDPEEFYGIQKAMAVDQMAKNAKKLENDDIQNINLQQNNKNNSQQNFGMFGNQDPRQSTDNSWNNKIINFLNPQETNNQNDSQSQKTDDSVQRPLFDQEQRQMLNEGASEFNSDEENFQKLDDNEFRTNQKKTSGIDIREAFEDNTIYRVLEEYDQNPNNRINDNEKSLYIELNYIKNMIDTKDLKYRVKIVKRGDNVSIKDRNGGKCDKKGSLDVVSRKLNKQFFENELCFKVFLNDIFEMDLEFLIELYFYDKQDIKPTYEKYGEIRHGLIKDPDSKFVMEGKFAKNIEQRFQQKLLKSKMFLGYTVFRGVYYEDKNYEQGIQLQLTIKSVEQIQKNKIQPTDQLYCDAMIIMDRDIIQDDKGQEILYDMKRHGQSVKQVKLDGLSTVEFGNQYNFNIDIDLEEVRTMNRGNLNLFWILFILRISTKQGKMDLGWVAHPLFKNLKIFNTGNFVKQMWKAPPIIDAPYIDSNFKKIETIIKYEVNYIKEDGNGNKIIVEDPFIRLQNGAIKLIC</sequence>
<feature type="region of interest" description="Disordered" evidence="1">
    <location>
        <begin position="474"/>
        <end position="499"/>
    </location>
</feature>
<dbReference type="OMA" id="NDEPCKY"/>
<evidence type="ECO:0000256" key="1">
    <source>
        <dbReference type="SAM" id="MobiDB-lite"/>
    </source>
</evidence>
<protein>
    <submittedName>
        <fullName evidence="2">Uncharacterized protein</fullName>
    </submittedName>
</protein>
<dbReference type="Proteomes" id="UP000054937">
    <property type="component" value="Unassembled WGS sequence"/>
</dbReference>
<dbReference type="InParanoid" id="A0A0V0QLB4"/>
<feature type="region of interest" description="Disordered" evidence="1">
    <location>
        <begin position="508"/>
        <end position="527"/>
    </location>
</feature>
<accession>A0A0V0QLB4</accession>